<dbReference type="InterPro" id="IPR017853">
    <property type="entry name" value="GH"/>
</dbReference>
<dbReference type="GO" id="GO:0004563">
    <property type="term" value="F:beta-N-acetylhexosaminidase activity"/>
    <property type="evidence" value="ECO:0007669"/>
    <property type="project" value="UniProtKB-EC"/>
</dbReference>
<dbReference type="Proteomes" id="UP000236151">
    <property type="component" value="Unassembled WGS sequence"/>
</dbReference>
<dbReference type="GO" id="GO:0030203">
    <property type="term" value="P:glycosaminoglycan metabolic process"/>
    <property type="evidence" value="ECO:0007669"/>
    <property type="project" value="TreeGrafter"/>
</dbReference>
<evidence type="ECO:0000259" key="7">
    <source>
        <dbReference type="Pfam" id="PF00728"/>
    </source>
</evidence>
<dbReference type="SUPFAM" id="SSF55545">
    <property type="entry name" value="beta-N-acetylhexosaminidase-like domain"/>
    <property type="match status" value="1"/>
</dbReference>
<dbReference type="GO" id="GO:0016020">
    <property type="term" value="C:membrane"/>
    <property type="evidence" value="ECO:0007669"/>
    <property type="project" value="TreeGrafter"/>
</dbReference>
<evidence type="ECO:0000313" key="9">
    <source>
        <dbReference type="EMBL" id="PNU00517.1"/>
    </source>
</evidence>
<comment type="caution">
    <text evidence="9">The sequence shown here is derived from an EMBL/GenBank/DDBJ whole genome shotgun (WGS) entry which is preliminary data.</text>
</comment>
<dbReference type="GO" id="GO:0005975">
    <property type="term" value="P:carbohydrate metabolic process"/>
    <property type="evidence" value="ECO:0007669"/>
    <property type="project" value="InterPro"/>
</dbReference>
<keyword evidence="4" id="KW-0378">Hydrolase</keyword>
<evidence type="ECO:0000259" key="8">
    <source>
        <dbReference type="Pfam" id="PF02838"/>
    </source>
</evidence>
<dbReference type="EC" id="3.2.1.52" evidence="3"/>
<dbReference type="Pfam" id="PF00728">
    <property type="entry name" value="Glyco_hydro_20"/>
    <property type="match status" value="1"/>
</dbReference>
<gene>
    <name evidence="9" type="ORF">CDQ84_05945</name>
</gene>
<name>A0A2K2FP13_9CLOT</name>
<dbReference type="InterPro" id="IPR015883">
    <property type="entry name" value="Glyco_hydro_20_cat"/>
</dbReference>
<dbReference type="RefSeq" id="WP_103080845.1">
    <property type="nucleotide sequence ID" value="NZ_CP021850.1"/>
</dbReference>
<evidence type="ECO:0000256" key="5">
    <source>
        <dbReference type="ARBA" id="ARBA00023295"/>
    </source>
</evidence>
<proteinExistence type="inferred from homology"/>
<evidence type="ECO:0000256" key="6">
    <source>
        <dbReference type="PIRSR" id="PIRSR625705-1"/>
    </source>
</evidence>
<dbReference type="PANTHER" id="PTHR22600">
    <property type="entry name" value="BETA-HEXOSAMINIDASE"/>
    <property type="match status" value="1"/>
</dbReference>
<comment type="catalytic activity">
    <reaction evidence="1">
        <text>Hydrolysis of terminal non-reducing N-acetyl-D-hexosamine residues in N-acetyl-beta-D-hexosaminides.</text>
        <dbReference type="EC" id="3.2.1.52"/>
    </reaction>
</comment>
<comment type="similarity">
    <text evidence="2">Belongs to the glycosyl hydrolase 20 family.</text>
</comment>
<accession>A0A2K2FP13</accession>
<dbReference type="InterPro" id="IPR025705">
    <property type="entry name" value="Beta_hexosaminidase_sua/sub"/>
</dbReference>
<reference evidence="9 10" key="1">
    <citation type="submission" date="2017-06" db="EMBL/GenBank/DDBJ databases">
        <title>Investigating the central metabolism of Clostridium thermosuccinogenes.</title>
        <authorList>
            <person name="Koendjbiharie J.G."/>
            <person name="van Kranenburg R."/>
        </authorList>
    </citation>
    <scope>NUCLEOTIDE SEQUENCE [LARGE SCALE GENOMIC DNA]</scope>
    <source>
        <strain evidence="9 10">DSM 5806</strain>
    </source>
</reference>
<dbReference type="InterPro" id="IPR015882">
    <property type="entry name" value="HEX_bac_N"/>
</dbReference>
<dbReference type="Pfam" id="PF02838">
    <property type="entry name" value="Glyco_hydro_20b"/>
    <property type="match status" value="1"/>
</dbReference>
<evidence type="ECO:0000256" key="3">
    <source>
        <dbReference type="ARBA" id="ARBA00012663"/>
    </source>
</evidence>
<evidence type="ECO:0000256" key="2">
    <source>
        <dbReference type="ARBA" id="ARBA00006285"/>
    </source>
</evidence>
<dbReference type="AlphaFoldDB" id="A0A2K2FP13"/>
<organism evidence="9 10">
    <name type="scientific">Clostridium thermosuccinogenes</name>
    <dbReference type="NCBI Taxonomy" id="84032"/>
    <lineage>
        <taxon>Bacteria</taxon>
        <taxon>Bacillati</taxon>
        <taxon>Bacillota</taxon>
        <taxon>Clostridia</taxon>
        <taxon>Eubacteriales</taxon>
        <taxon>Clostridiaceae</taxon>
        <taxon>Clostridium</taxon>
    </lineage>
</organism>
<evidence type="ECO:0000256" key="4">
    <source>
        <dbReference type="ARBA" id="ARBA00022801"/>
    </source>
</evidence>
<keyword evidence="10" id="KW-1185">Reference proteome</keyword>
<dbReference type="CDD" id="cd06565">
    <property type="entry name" value="GH20_GcnA-like"/>
    <property type="match status" value="1"/>
</dbReference>
<evidence type="ECO:0000313" key="10">
    <source>
        <dbReference type="Proteomes" id="UP000236151"/>
    </source>
</evidence>
<sequence>MFLLPIPKEIHIQEGRFSLKPGAKIVLDAGCNFNDLDAARILQEEIFKTLKFKVDVTKSYSSEDGCIYLKKSKGKAESYKLYISGKGIELIGADDAGLFYGVQTLRQIIRNNGADIQCLEINDEPYFPNRGFYHDATRGKVPTLETLKELADRASSVKINQIQLYIEHTFAFEGFSEVWTGADPLTAEEILLFDEYCRKKHIELVPSLSTFGHLYMALSTRSFSHLCELENSQDMPYSWVGRMEHHTLDVSNPGSLEFVENMLNQFIPLFSSNKFNICCDETFDLGEGKNKELAKKLGKGKLYVDFLNKIIDIVKKHGKEVMFWGDIILSHPEYFDQIPKDTICLNWDYSANPSEEKVKAFAESGISQYVCPGVGGWNQLMNALDSSFSNIRKMVDYGVKYNASGVLNTDWGDYGHINLFGNSIPGMIYGGALSWNPEYREEVSAVDEAISRLEYGDATGRITGLLRELSRQYVVGHSLITYWRENKFIGYPNLSADQKERLLNLPEKEVIEAHDKALKIAEEIAGIAPHINAERSLDMREFYVSARGIALYNALGLVIKKYDFNNGAGQLIYPPKQLAGLLECWLADYMQVWRARNKESELYRIRESIVQICKYLRDIK</sequence>
<protein>
    <recommendedName>
        <fullName evidence="3">beta-N-acetylhexosaminidase</fullName>
        <ecNumber evidence="3">3.2.1.52</ecNumber>
    </recommendedName>
</protein>
<dbReference type="KEGG" id="cthd:CDO33_03590"/>
<keyword evidence="5" id="KW-0326">Glycosidase</keyword>
<dbReference type="Gene3D" id="3.20.20.80">
    <property type="entry name" value="Glycosidases"/>
    <property type="match status" value="1"/>
</dbReference>
<feature type="domain" description="Beta-hexosaminidase bacterial type N-terminal" evidence="8">
    <location>
        <begin position="3"/>
        <end position="123"/>
    </location>
</feature>
<evidence type="ECO:0000256" key="1">
    <source>
        <dbReference type="ARBA" id="ARBA00001231"/>
    </source>
</evidence>
<dbReference type="PRINTS" id="PR00738">
    <property type="entry name" value="GLHYDRLASE20"/>
</dbReference>
<dbReference type="Gene3D" id="3.30.379.10">
    <property type="entry name" value="Chitobiase/beta-hexosaminidase domain 2-like"/>
    <property type="match status" value="1"/>
</dbReference>
<dbReference type="InterPro" id="IPR029018">
    <property type="entry name" value="Hex-like_dom2"/>
</dbReference>
<dbReference type="EMBL" id="NIOJ01000010">
    <property type="protein sequence ID" value="PNU00517.1"/>
    <property type="molecule type" value="Genomic_DNA"/>
</dbReference>
<feature type="active site" description="Proton donor" evidence="6">
    <location>
        <position position="281"/>
    </location>
</feature>
<dbReference type="PANTHER" id="PTHR22600:SF57">
    <property type="entry name" value="BETA-N-ACETYLHEXOSAMINIDASE"/>
    <property type="match status" value="1"/>
</dbReference>
<dbReference type="OrthoDB" id="9763537at2"/>
<dbReference type="SUPFAM" id="SSF51445">
    <property type="entry name" value="(Trans)glycosidases"/>
    <property type="match status" value="1"/>
</dbReference>
<feature type="domain" description="Glycoside hydrolase family 20 catalytic" evidence="7">
    <location>
        <begin position="184"/>
        <end position="371"/>
    </location>
</feature>